<organism evidence="1 2">
    <name type="scientific">Caerostris darwini</name>
    <dbReference type="NCBI Taxonomy" id="1538125"/>
    <lineage>
        <taxon>Eukaryota</taxon>
        <taxon>Metazoa</taxon>
        <taxon>Ecdysozoa</taxon>
        <taxon>Arthropoda</taxon>
        <taxon>Chelicerata</taxon>
        <taxon>Arachnida</taxon>
        <taxon>Araneae</taxon>
        <taxon>Araneomorphae</taxon>
        <taxon>Entelegynae</taxon>
        <taxon>Araneoidea</taxon>
        <taxon>Araneidae</taxon>
        <taxon>Caerostris</taxon>
    </lineage>
</organism>
<name>A0AAV4P896_9ARAC</name>
<evidence type="ECO:0000313" key="2">
    <source>
        <dbReference type="Proteomes" id="UP001054837"/>
    </source>
</evidence>
<dbReference type="Proteomes" id="UP001054837">
    <property type="component" value="Unassembled WGS sequence"/>
</dbReference>
<evidence type="ECO:0000313" key="1">
    <source>
        <dbReference type="EMBL" id="GIX91347.1"/>
    </source>
</evidence>
<reference evidence="1 2" key="1">
    <citation type="submission" date="2021-06" db="EMBL/GenBank/DDBJ databases">
        <title>Caerostris darwini draft genome.</title>
        <authorList>
            <person name="Kono N."/>
            <person name="Arakawa K."/>
        </authorList>
    </citation>
    <scope>NUCLEOTIDE SEQUENCE [LARGE SCALE GENOMIC DNA]</scope>
</reference>
<protein>
    <submittedName>
        <fullName evidence="1">Uncharacterized protein</fullName>
    </submittedName>
</protein>
<dbReference type="AlphaFoldDB" id="A0AAV4P896"/>
<sequence length="132" mass="14869">MLTGQSDNAKRLKRRNLYGVALNGMMVLGTELLRIMLCSQIRLTTYETCITSKLSSEVFSPNRKDPPCRKNLLCFFIPCGERHFSITLKWASICDGRRGDPVIIHQRLIGHFAGSGFGEFIHSGFGEKKEGF</sequence>
<keyword evidence="2" id="KW-1185">Reference proteome</keyword>
<proteinExistence type="predicted"/>
<comment type="caution">
    <text evidence="1">The sequence shown here is derived from an EMBL/GenBank/DDBJ whole genome shotgun (WGS) entry which is preliminary data.</text>
</comment>
<gene>
    <name evidence="1" type="ORF">CDAR_570941</name>
</gene>
<accession>A0AAV4P896</accession>
<dbReference type="EMBL" id="BPLQ01002316">
    <property type="protein sequence ID" value="GIX91347.1"/>
    <property type="molecule type" value="Genomic_DNA"/>
</dbReference>